<evidence type="ECO:0000256" key="2">
    <source>
        <dbReference type="ARBA" id="ARBA00022857"/>
    </source>
</evidence>
<organism evidence="8 9">
    <name type="scientific">Thermophilibacter provencensis</name>
    <dbReference type="NCBI Taxonomy" id="1852386"/>
    <lineage>
        <taxon>Bacteria</taxon>
        <taxon>Bacillati</taxon>
        <taxon>Actinomycetota</taxon>
        <taxon>Coriobacteriia</taxon>
        <taxon>Coriobacteriales</taxon>
        <taxon>Atopobiaceae</taxon>
        <taxon>Thermophilibacter</taxon>
    </lineage>
</organism>
<keyword evidence="2" id="KW-0521">NADP</keyword>
<evidence type="ECO:0000313" key="8">
    <source>
        <dbReference type="EMBL" id="HJF45536.1"/>
    </source>
</evidence>
<dbReference type="PROSITE" id="PS00063">
    <property type="entry name" value="ALDOKETO_REDUCTASE_3"/>
    <property type="match status" value="1"/>
</dbReference>
<protein>
    <submittedName>
        <fullName evidence="8">Aldo/keto reductase</fullName>
    </submittedName>
</protein>
<dbReference type="SUPFAM" id="SSF51430">
    <property type="entry name" value="NAD(P)-linked oxidoreductase"/>
    <property type="match status" value="1"/>
</dbReference>
<feature type="active site" description="Proton donor" evidence="4">
    <location>
        <position position="47"/>
    </location>
</feature>
<name>A0A921KN78_9ACTN</name>
<dbReference type="PANTHER" id="PTHR43827:SF3">
    <property type="entry name" value="NADP-DEPENDENT OXIDOREDUCTASE DOMAIN-CONTAINING PROTEIN"/>
    <property type="match status" value="1"/>
</dbReference>
<comment type="caution">
    <text evidence="8">The sequence shown here is derived from an EMBL/GenBank/DDBJ whole genome shotgun (WGS) entry which is preliminary data.</text>
</comment>
<dbReference type="Gene3D" id="3.20.20.100">
    <property type="entry name" value="NADP-dependent oxidoreductase domain"/>
    <property type="match status" value="1"/>
</dbReference>
<gene>
    <name evidence="8" type="ORF">K8U72_07125</name>
</gene>
<dbReference type="PANTHER" id="PTHR43827">
    <property type="entry name" value="2,5-DIKETO-D-GLUCONIC ACID REDUCTASE"/>
    <property type="match status" value="1"/>
</dbReference>
<reference evidence="8" key="2">
    <citation type="submission" date="2021-09" db="EMBL/GenBank/DDBJ databases">
        <authorList>
            <person name="Gilroy R."/>
        </authorList>
    </citation>
    <scope>NUCLEOTIDE SEQUENCE</scope>
    <source>
        <strain evidence="8">CHK124-7917</strain>
    </source>
</reference>
<dbReference type="PRINTS" id="PR00069">
    <property type="entry name" value="ALDKETRDTASE"/>
</dbReference>
<evidence type="ECO:0000313" key="9">
    <source>
        <dbReference type="Proteomes" id="UP000697330"/>
    </source>
</evidence>
<dbReference type="InterPro" id="IPR023210">
    <property type="entry name" value="NADP_OxRdtase_dom"/>
</dbReference>
<dbReference type="EMBL" id="DYWQ01000103">
    <property type="protein sequence ID" value="HJF45536.1"/>
    <property type="molecule type" value="Genomic_DNA"/>
</dbReference>
<feature type="domain" description="NADP-dependent oxidoreductase" evidence="7">
    <location>
        <begin position="14"/>
        <end position="257"/>
    </location>
</feature>
<dbReference type="FunFam" id="3.20.20.100:FF:000002">
    <property type="entry name" value="2,5-diketo-D-gluconic acid reductase A"/>
    <property type="match status" value="1"/>
</dbReference>
<evidence type="ECO:0000256" key="3">
    <source>
        <dbReference type="ARBA" id="ARBA00023002"/>
    </source>
</evidence>
<dbReference type="RefSeq" id="WP_274959290.1">
    <property type="nucleotide sequence ID" value="NZ_DYWQ01000103.1"/>
</dbReference>
<sequence length="286" mass="30484">MGVMLAGGVEIPQIGFGTLQMRPDETQAAVEEALALGYRHVDTAAAYMNEAGVGAALVATGLAGEVFVTTKLRTFEQGYDSTLRAFEASRAALGVDVVDLYLIHWPAPALGTYVDSWRAMARLLDEGTVRAIGVSNFLPEHIERLADEVGVLPAIDQVESHPSFWRPELEAYCRERGIVVEAYAPLGHGGDLAAEPVVAAAERIGASPAQVILGWHLRAGRVVLPKSAHVARMRENLAAAEVAPLLMEAELAAISALNSPDARLFGDPATNVNRQDPADMLARGML</sequence>
<evidence type="ECO:0000256" key="1">
    <source>
        <dbReference type="ARBA" id="ARBA00007905"/>
    </source>
</evidence>
<dbReference type="Pfam" id="PF00248">
    <property type="entry name" value="Aldo_ket_red"/>
    <property type="match status" value="1"/>
</dbReference>
<dbReference type="PROSITE" id="PS00798">
    <property type="entry name" value="ALDOKETO_REDUCTASE_1"/>
    <property type="match status" value="1"/>
</dbReference>
<feature type="binding site" evidence="5">
    <location>
        <position position="104"/>
    </location>
    <ligand>
        <name>substrate</name>
    </ligand>
</feature>
<evidence type="ECO:0000259" key="7">
    <source>
        <dbReference type="Pfam" id="PF00248"/>
    </source>
</evidence>
<dbReference type="PIRSF" id="PIRSF000097">
    <property type="entry name" value="AKR"/>
    <property type="match status" value="1"/>
</dbReference>
<keyword evidence="3" id="KW-0560">Oxidoreductase</keyword>
<proteinExistence type="inferred from homology"/>
<evidence type="ECO:0000256" key="5">
    <source>
        <dbReference type="PIRSR" id="PIRSR000097-2"/>
    </source>
</evidence>
<dbReference type="InterPro" id="IPR036812">
    <property type="entry name" value="NAD(P)_OxRdtase_dom_sf"/>
</dbReference>
<dbReference type="PROSITE" id="PS00062">
    <property type="entry name" value="ALDOKETO_REDUCTASE_2"/>
    <property type="match status" value="1"/>
</dbReference>
<evidence type="ECO:0000256" key="6">
    <source>
        <dbReference type="PIRSR" id="PIRSR000097-3"/>
    </source>
</evidence>
<dbReference type="InterPro" id="IPR020471">
    <property type="entry name" value="AKR"/>
</dbReference>
<dbReference type="GO" id="GO:0016616">
    <property type="term" value="F:oxidoreductase activity, acting on the CH-OH group of donors, NAD or NADP as acceptor"/>
    <property type="evidence" value="ECO:0007669"/>
    <property type="project" value="UniProtKB-ARBA"/>
</dbReference>
<evidence type="ECO:0000256" key="4">
    <source>
        <dbReference type="PIRSR" id="PIRSR000097-1"/>
    </source>
</evidence>
<comment type="similarity">
    <text evidence="1">Belongs to the aldo/keto reductase family.</text>
</comment>
<dbReference type="Proteomes" id="UP000697330">
    <property type="component" value="Unassembled WGS sequence"/>
</dbReference>
<reference evidence="8" key="1">
    <citation type="journal article" date="2021" name="PeerJ">
        <title>Extensive microbial diversity within the chicken gut microbiome revealed by metagenomics and culture.</title>
        <authorList>
            <person name="Gilroy R."/>
            <person name="Ravi A."/>
            <person name="Getino M."/>
            <person name="Pursley I."/>
            <person name="Horton D.L."/>
            <person name="Alikhan N.F."/>
            <person name="Baker D."/>
            <person name="Gharbi K."/>
            <person name="Hall N."/>
            <person name="Watson M."/>
            <person name="Adriaenssens E.M."/>
            <person name="Foster-Nyarko E."/>
            <person name="Jarju S."/>
            <person name="Secka A."/>
            <person name="Antonio M."/>
            <person name="Oren A."/>
            <person name="Chaudhuri R.R."/>
            <person name="La Ragione R."/>
            <person name="Hildebrand F."/>
            <person name="Pallen M.J."/>
        </authorList>
    </citation>
    <scope>NUCLEOTIDE SEQUENCE</scope>
    <source>
        <strain evidence="8">CHK124-7917</strain>
    </source>
</reference>
<accession>A0A921KN78</accession>
<dbReference type="InterPro" id="IPR018170">
    <property type="entry name" value="Aldo/ket_reductase_CS"/>
</dbReference>
<dbReference type="AlphaFoldDB" id="A0A921KN78"/>
<feature type="site" description="Lowers pKa of active site Tyr" evidence="6">
    <location>
        <position position="71"/>
    </location>
</feature>